<dbReference type="PANTHER" id="PTHR22605:SF1">
    <property type="entry name" value="RZ-TYPE DOMAIN-CONTAINING PROTEIN"/>
    <property type="match status" value="1"/>
</dbReference>
<dbReference type="InterPro" id="IPR027417">
    <property type="entry name" value="P-loop_NTPase"/>
</dbReference>
<name>A0A814JUL1_9BILA</name>
<proteinExistence type="predicted"/>
<feature type="region of interest" description="Disordered" evidence="1">
    <location>
        <begin position="4270"/>
        <end position="4289"/>
    </location>
</feature>
<dbReference type="GO" id="GO:0004842">
    <property type="term" value="F:ubiquitin-protein transferase activity"/>
    <property type="evidence" value="ECO:0007669"/>
    <property type="project" value="InterPro"/>
</dbReference>
<dbReference type="GO" id="GO:0016887">
    <property type="term" value="F:ATP hydrolysis activity"/>
    <property type="evidence" value="ECO:0007669"/>
    <property type="project" value="InterPro"/>
</dbReference>
<evidence type="ECO:0000313" key="4">
    <source>
        <dbReference type="Proteomes" id="UP000663854"/>
    </source>
</evidence>
<reference evidence="2" key="1">
    <citation type="submission" date="2021-02" db="EMBL/GenBank/DDBJ databases">
        <authorList>
            <person name="Nowell W R."/>
        </authorList>
    </citation>
    <scope>NUCLEOTIDE SEQUENCE</scope>
</reference>
<protein>
    <submittedName>
        <fullName evidence="2">Uncharacterized protein</fullName>
    </submittedName>
</protein>
<dbReference type="PANTHER" id="PTHR22605">
    <property type="entry name" value="RZ-TYPE DOMAIN-CONTAINING PROTEIN"/>
    <property type="match status" value="1"/>
</dbReference>
<evidence type="ECO:0000313" key="5">
    <source>
        <dbReference type="Proteomes" id="UP000663870"/>
    </source>
</evidence>
<dbReference type="EMBL" id="CAJNOL010000921">
    <property type="protein sequence ID" value="CAF1239575.1"/>
    <property type="molecule type" value="Genomic_DNA"/>
</dbReference>
<dbReference type="SUPFAM" id="SSF52540">
    <property type="entry name" value="P-loop containing nucleoside triphosphate hydrolases"/>
    <property type="match status" value="1"/>
</dbReference>
<evidence type="ECO:0000313" key="2">
    <source>
        <dbReference type="EMBL" id="CAF1042385.1"/>
    </source>
</evidence>
<dbReference type="InterPro" id="IPR025662">
    <property type="entry name" value="Sigma_54_int_dom_ATP-bd_1"/>
</dbReference>
<dbReference type="EMBL" id="CAJNOH010000444">
    <property type="protein sequence ID" value="CAF1042385.1"/>
    <property type="molecule type" value="Genomic_DNA"/>
</dbReference>
<organism evidence="2 4">
    <name type="scientific">Rotaria sordida</name>
    <dbReference type="NCBI Taxonomy" id="392033"/>
    <lineage>
        <taxon>Eukaryota</taxon>
        <taxon>Metazoa</taxon>
        <taxon>Spiralia</taxon>
        <taxon>Gnathifera</taxon>
        <taxon>Rotifera</taxon>
        <taxon>Eurotatoria</taxon>
        <taxon>Bdelloidea</taxon>
        <taxon>Philodinida</taxon>
        <taxon>Philodinidae</taxon>
        <taxon>Rotaria</taxon>
    </lineage>
</organism>
<keyword evidence="5" id="KW-1185">Reference proteome</keyword>
<accession>A0A814JUL1</accession>
<sequence>MLTMSDRQRYKFPVTTSQIQSIVSIEKPNDIDIPATDRKEEFFCNFIQQVNIWLKWFDKFVDIFQHITEWLKTRKLQRAEQLLGDIHTVKTDSMITVIKIKEIIQDIINLLKSFKNLHRLCHLFNCTESFENIDSGTLTDQNQWKSYIDELKRCHTNNTFIVKATTIHEHLHPITARRVVHWSLACEKLECNISIEYQSTTSPINRHILFSKDKVPLDKRVLRGIFTTQQRGDLIITIDNQKGLASRTICHINVIIDCVKKFDIILKNNENDESIDNLQEMTINENYSLKQISETYKDLYQRFQKLTNHHLQLIKTISECSHVIQTMKKFDLYSTEGLRRFLELRDNLTTQFQLQERSNMILNSLIISYALCEPFVRQVENLEEFVDNLAKLSNIDESSLEHVKIVNDNIQIITMWLSAETTTMLDNALITMERLYRTGTVLIRLRNLMNESSYFEVGYSIDASSSEFTNSDSSDLDEEDQNKQQKEKLKFTLSMADIDDHKRQLTFCNVDLKQYMIDKKILLEEQLKLLETIEKIYLILLKLEKAGHPNFQLKEYNYEIYDRSGTVHKILADLKNNEEGSEQKLREEIRDRTKYFQAKFTKFEADYNIWIQDLESSRSQIPLLKLFSNHQIMIMFILLTTSTTENQVQRNFLEKLFSLKDLINKKEEQFNLTILCLIHYLQSLRIKDCDLSQNNIINLYNKYKIEYNNSKNEDLQRENLRKICFFLEDLFKKGRELLTDNSTNTENQQYLVTLNSLERTQNNFEIENDFDMDTCSILLNIFNGRLPASYQILWCSVSTEDDIQLFFSRVRTFPSLTFVVIDMDKMHHRLRELLLNEQDLLNKQSERHGTIYYFSRESISLRKGLRSFYIRPQHRNSALNYSSFVTLLRNNSISLPQIQIVYGKAGIGKTHRIKTKYKDHNISCVSINDNLNLSSLITTFLSLESKSFNNQPSVYFNISIHARFQQLNHALFSLFICGSLNDLSGGLTFSPLITKPWKFIFEIPYIDKCNLPVKNSFNHILPILSIMSSNNLEEVTDVNYQLFISEEEEVVARFLKAYETGTIDRQLTYNHVNDDQPVDFDLLTDHDDCRSCIYKCIEKYASELPRNKIVELSFTKFLYRRIQFFTGFFYRYNMTINHLGSITMTQMINEAKDLTQISFLSNNYPRIYLVYDPEFALHVLHNGWEKVPQELRSLFTSGDPSKVKEYDNKNYFIICLSWLMNISYNLFETIMIDTNFILTENFTYKLFHIHERKLTKLALIIEGETGVGKTFLLKFYSLLLNGNVTHGTLDNRLAPKTVERTNLWLLKYFFEFFENKQKKKGILEERNNLLSLFLQQIEPKLHGSENKNEGNIDLILLDDDEVNYQLLAEVTNSLQELEYNDDILRCIWKTIITILHENDPDIAKKVLVELHNFVTSHLISYPLIEASSQLLKLLEESTVPTVEKSIEIFNEFISHTLIKPLFYRLLLHPGVTEEQIKDFMFPICQLAEQMPNIELVVFFDEVNTASCLGLFKEMFMDGTLHGISLPKNIFFTAAINPARDPNEESQNHSKDGFQIHRHNYIVHELPQSLDNLKVSYGILNSNTLEDYIKQKIEKLTVTSTSDPAKKLPLIKYAQNQLTQCILEAQRFCEEKLGRNSVSQREIQRCFNLIDFFWKMKYDKSNSDEDLDSKPCIALSLALTYYFRLPTEQDNKLRNDTSAPPREEFGKLLSNFIPDFVETVQKELEEFVNTDNFTIPNGVAVNQAIREHIFAIVVSIVTQTPLCIIGAPGQSKTLSFQIVLQNLQGSQLSTKEFCKRLPAVDPFFCLGSKYSRSEDIASVFERAIKREQQYKINRIDTRCVVFLDEASLPDEKKMVLKVLHPYLDECKVAFVAIANTSFDPANTNRMICIYRSLPSENDQKLLAYGCLGLQREYEQQNINKNLDKIVDGLCKGYRRVLADETIPKIFHDRDFIYMLRELRFELLTTITNDGDASIGIIKPNSLIRALEDNFNGIKREEFRKLVDIFFKSVQKESPNFSLPIEAGQRSIYRDIPTIIRDSMKLDSKRRRLYGRYKLIIDESEDESAINLLLQTGILDSDPARTSIFRMSDFSDDINNELRNVEVLSTIKLCMEAGRTILMVNTSRIHGSLYDVFNQNFSIMATGDTRKIFSKVSIGPKTIDVAVHEDFQCIVHVKRSEFEDIPAPFLSRFQKYSLSVKDFYRIHLYKLPGNEQAILRNVEEKVLSFIEHFGRQYFYGMNESTLYSCLLPLIIINENNEHSLSNINQHYTQLTFILKSFIQQNSTNIQQCFVRLVLAKLIQLVSPESIIVKLPAFEEKVEQWLCDLYFQQQEHFNLGIFIQQLLSKPLINIDNDRISSSDNTEHQTIESSVHTTTKVIIFTRTSSYVVSLNRQSKNELFTTKNEDDDVSNYNKQIEIVNLNTIENSVELHEVFNSYCNDTNKNVLMIIIDGRNGQQRSHIPFVRQLIDKTESSCNTTDCTKPKYFLMLIHSSTQDLYHQSCFPSIFLHDWEFYFFDTCIPGSAFHLQKMIRIISSSSLDDQQSENHDNVLCDLNVLFDDSLWDFCSQVQFLLPELSENMFTNRIAYEFYQRQTNTIRRVKCLKQILQQSIQLQKHIVNIYHKYLLRKENSSKNIYNLIYQISKDILCSKRFDGLIESIHSQTRNSFTNFVSNIFKFIVSDYGLETLPKLSTHYDIYCSLLNLIDYQSFSIDDNKDIFAAPTTQGIFQLTTHYSCIPYTPLYYLLHQRVKKHADDIKETLARALTKHQEKEDSLRLDYYDALPITTTDNNNENEGEMTQYKFEQYRSKLIDVILNDNILTDAICQPIVQSYSTDLIRTFCSIVEKSFDNDPIKCQQAVEFVSRWLLLIDDNDRQSLDSYPNKDVWLLAHVYTSFEYEQNDLISMYSAFRIINRISSSILSYDHLFNEEAITRSHLREIFFYLIFNYLWETLNKLCTNNENSETWIYAYTFISKYYPSEKVLRAFQLTEIKSRIEFMSLAYLILLNDTITEPHKLISILLTETNISQSSVCLRLLPKMTDIIDQYLKGKNIINSTLFIDVQQWTIIILKSIKQPAKQDIYFLLKYIDTSTCSFSVVMKQFLFDELINILLKIEYRSKQNFDIWDRLKMIPHLVECVSNINMIENYKIPYHRSTFSDDDNDIEIRQVLFDLYFFHLRRQIANEEITTILINKGMLLTLPRIQNQSLKSIGENVFKQLIDYLRITMLALLLCDINLNHNELNDFDPIVSTTIQEFLLTDDQATKFNNYLQLFLSTIILKRSWNYLLNLLNSNDIKRLNNQWATHLYRLLELKQTQRTNKYLQLCHQIQFTLSSKNDSSIFPELHQPYEDLRNIIDICVESNTEQNPWNALSDWIQSKINADPVQLQLKEIKVMLLLIIYYDYYCSDQLSSINTLLEMIQNTLQLSSEELRLFRIFIRPEEFMIGYPKDDNIADKNFLNGLFKLDCNDEFDLSIRHMLVNLMAMILLGGENSFLWTFMFQPSKLENTFGFGSTARDSIQRHGVHYDCGCIISHNGDLLQFSHGGDVNGLSVPSVYVAYFSTFGALAWHLLLCDESVENLYEPILAPSAIDDDEPTHQLAGESTRAKVCHFVCTRLLSTFHFLTTNSNQNDACIILTRCFEQMAFLTKNENSWIRPVYTKKNEEMKAQQEYKDNVFYFIYNKLGEYKAYINQLNLQSQIQMNLQNFIDEMPIIVQFTHFKIELNRLTDPEISHIILQHTLASLPFLKIAKLIYDLSQFYCLLHQTYAKLIERNEFLTITLQQLYDRGQIYYNSSYQQQHQNENKTHRSIIENGIEAVNLYHKFSDGLIQPGACDEKQRFSTTEWETPVNYLVTNENHDEGDIVMRIISVLVDYHNSLLDLMENELNKNENRTISSLRNLIKELISKNVSILQVANDNTGVIHLNDTDCLWITQLSQASLINNEDQYFITSDSRLFFDFIYIQAQIIRKYLLFCRINYRHIIQKYQCHTNRTKTTTDDESLDLDERYLLRLSNEQLENEWNYLKDILLDKLYDTYKLLRQIALTLKTHQNDFSSNYLFEFVRMTDKDNDILRRLEQYEIKDFQLCYINHVIEIYGESVSGFQHLFTDIPPLLRIHIDSQLNDELTRNLWEYIINIDYNNNVDKIQTTIQTITTFLNELKDIEDTLQQQSTQSLTEICEFSAIENPILSWIPDKIKCENYVDVYIHLIRTRSKLQEQKFTIEEREMKLWDESVNVDELQEKQASRFQQYLNPQYNQQLSNENSDIIGPNDWVLPAINTDDSASNLTKEDNSVNSDQSAINSNDLPSENIQYTSLMILNFKAVPCISSSLSQQIHKYREEPSIEPAIVTKPQKYTMIHPNGEPKSALWKRENICQQFEKLFNDRKYSKDVYVVVDKNEMLFDFTKNNYLLADPSILEYHIIEKQFLVQTKIHFRTQIKEYLTTSKCNVSTIIHHFIDNEQLKSLSTDIILCFFDEYGKCINDGTINDLCKPDCKTISIFMTEETLNGNTLYELALQDKKDENPIINLFCSTTKWQQINLWLKTLSHINESSVNDYAFFMREKKIIIDENQILSSITDRTESIIIDVINRNSLNKVILTFETNSQTISVLNSMKISSVLNNEDILKQLNLTDVSSDDCVLILKEPNEIILTKDDLQKPISTYSTIDNELIHFQISISVQIIKYDDKEQIKIPLSNRNITIEQLLNLTGKSIDVYKYLATNDTKRIINSNEILSNLNKTKFILVKENETCLTSIKKSNASEQFDNNENVHEKVQLFTNFATIDDIDKENQDDILDKYLMYSNDFVPSKNIQLIPFQSESPIQFTIIDENLPITVTIQNNELNKSIQFNCKDSITLPRLCEIACQLFCLNNKYYCLTMDDDTELTDSTLSLKDTIDENATEISLRLKSTASLYCSIMYCNQTIKLPCCQDTPIMTIIKETLQILNKSEDNMNMYELIALDNDRTEIDFDYKLDDAMGLFPNGSTAIPFELKSRGN</sequence>
<dbReference type="InterPro" id="IPR031248">
    <property type="entry name" value="RNF213"/>
</dbReference>
<gene>
    <name evidence="3" type="ORF">JXQ802_LOCUS26384</name>
    <name evidence="2" type="ORF">PYM288_LOCUS16713</name>
</gene>
<evidence type="ECO:0000313" key="3">
    <source>
        <dbReference type="EMBL" id="CAF1239575.1"/>
    </source>
</evidence>
<evidence type="ECO:0000256" key="1">
    <source>
        <dbReference type="SAM" id="MobiDB-lite"/>
    </source>
</evidence>
<dbReference type="Proteomes" id="UP000663870">
    <property type="component" value="Unassembled WGS sequence"/>
</dbReference>
<comment type="caution">
    <text evidence="2">The sequence shown here is derived from an EMBL/GenBank/DDBJ whole genome shotgun (WGS) entry which is preliminary data.</text>
</comment>
<dbReference type="Proteomes" id="UP000663854">
    <property type="component" value="Unassembled WGS sequence"/>
</dbReference>
<dbReference type="PROSITE" id="PS00675">
    <property type="entry name" value="SIGMA54_INTERACT_1"/>
    <property type="match status" value="1"/>
</dbReference>